<dbReference type="GO" id="GO:0010228">
    <property type="term" value="P:vegetative to reproductive phase transition of meristem"/>
    <property type="evidence" value="ECO:0007669"/>
    <property type="project" value="TreeGrafter"/>
</dbReference>
<dbReference type="GO" id="GO:0005634">
    <property type="term" value="C:nucleus"/>
    <property type="evidence" value="ECO:0007669"/>
    <property type="project" value="UniProtKB-SubCell"/>
</dbReference>
<feature type="compositionally biased region" description="Gly residues" evidence="2">
    <location>
        <begin position="255"/>
        <end position="265"/>
    </location>
</feature>
<dbReference type="AlphaFoldDB" id="A0A0D9YXB4"/>
<dbReference type="Pfam" id="PF03479">
    <property type="entry name" value="PCC"/>
    <property type="match status" value="1"/>
</dbReference>
<dbReference type="HOGENOM" id="CLU_513281_0_0_1"/>
<organism evidence="4">
    <name type="scientific">Oryza glumipatula</name>
    <dbReference type="NCBI Taxonomy" id="40148"/>
    <lineage>
        <taxon>Eukaryota</taxon>
        <taxon>Viridiplantae</taxon>
        <taxon>Streptophyta</taxon>
        <taxon>Embryophyta</taxon>
        <taxon>Tracheophyta</taxon>
        <taxon>Spermatophyta</taxon>
        <taxon>Magnoliopsida</taxon>
        <taxon>Liliopsida</taxon>
        <taxon>Poales</taxon>
        <taxon>Poaceae</taxon>
        <taxon>BOP clade</taxon>
        <taxon>Oryzoideae</taxon>
        <taxon>Oryzeae</taxon>
        <taxon>Oryzinae</taxon>
        <taxon>Oryza</taxon>
    </lineage>
</organism>
<evidence type="ECO:0000313" key="5">
    <source>
        <dbReference type="Proteomes" id="UP000026961"/>
    </source>
</evidence>
<reference evidence="4" key="1">
    <citation type="submission" date="2015-04" db="UniProtKB">
        <authorList>
            <consortium name="EnsemblPlants"/>
        </authorList>
    </citation>
    <scope>IDENTIFICATION</scope>
</reference>
<keyword evidence="5" id="KW-1185">Reference proteome</keyword>
<evidence type="ECO:0000256" key="2">
    <source>
        <dbReference type="SAM" id="MobiDB-lite"/>
    </source>
</evidence>
<accession>A0A0D9YXB4</accession>
<dbReference type="Gramene" id="OGLUM02G30690.1">
    <property type="protein sequence ID" value="OGLUM02G30690.1"/>
    <property type="gene ID" value="OGLUM02G30690"/>
</dbReference>
<protein>
    <recommendedName>
        <fullName evidence="3">PPC domain-containing protein</fullName>
    </recommendedName>
</protein>
<dbReference type="Proteomes" id="UP000026961">
    <property type="component" value="Chromosome 2"/>
</dbReference>
<dbReference type="InterPro" id="IPR005175">
    <property type="entry name" value="PPC_dom"/>
</dbReference>
<proteinExistence type="predicted"/>
<sequence length="531" mass="53485">MFNERDKRVHGAAGASFARFGVRGLCYFGLPPNARARGGLAWAGQAGLSVPRASELLVKTGELRERRTSLTLSAAPSHPLPSPQELTPPPRFFISSPLIRPRAARFTPIPHRVPPYLLFVGITIVSLAAPRRFVGGRFLPRAAGVSTCRAVRGGGEACGGGCGGGGEERVVEEEEHRSTGKLAAGKWWERPDDTAMAGMDPGGGGAGAGSSRYFHHLLRPQQPSPLSPLSPTSHVKMEHSKMSPDKSPVGEGDHAGGSGSGGVGGDHQPSSSAMVPVEGGSGSAGGSGSGGPTRRPRGRPPGSKNKPKPPIIVTRDSPNALHSHVLEVAGGADVVDCVAEYARRRGRGVCVLSGGGAVVNVALRQPGASPPGSMVATLRGRFEILSLTGTVLPPPAPPGASGLTVFLSGGQGQVIGGSVVGPLVAAGPVVLMAASFANAVYERLPLEGEEEEVAAPAAGGEAQDQVAQSAGPPGQQPAASQSSGVTGGDGTGGAGGMSLYNLAGNVGGYQLPGDNFGGWSGAGAGGVRPPF</sequence>
<comment type="subcellular location">
    <subcellularLocation>
        <location evidence="1">Nucleus</location>
    </subcellularLocation>
</comment>
<dbReference type="FunFam" id="3.30.1330.80:FF:000001">
    <property type="entry name" value="AT-hook motif nuclear-localized protein"/>
    <property type="match status" value="1"/>
</dbReference>
<name>A0A0D9YXB4_9ORYZ</name>
<evidence type="ECO:0000259" key="3">
    <source>
        <dbReference type="PROSITE" id="PS51742"/>
    </source>
</evidence>
<dbReference type="STRING" id="40148.A0A0D9YXB4"/>
<feature type="compositionally biased region" description="Basic and acidic residues" evidence="2">
    <location>
        <begin position="235"/>
        <end position="244"/>
    </location>
</feature>
<feature type="region of interest" description="Disordered" evidence="2">
    <location>
        <begin position="187"/>
        <end position="316"/>
    </location>
</feature>
<feature type="region of interest" description="Disordered" evidence="2">
    <location>
        <begin position="451"/>
        <end position="490"/>
    </location>
</feature>
<dbReference type="GO" id="GO:0003700">
    <property type="term" value="F:DNA-binding transcription factor activity"/>
    <property type="evidence" value="ECO:0007669"/>
    <property type="project" value="TreeGrafter"/>
</dbReference>
<dbReference type="PANTHER" id="PTHR31100:SF51">
    <property type="entry name" value="AT-HOOK MOTIF NUCLEAR-LOCALIZED PROTEIN 29"/>
    <property type="match status" value="1"/>
</dbReference>
<feature type="compositionally biased region" description="Gly residues" evidence="2">
    <location>
        <begin position="279"/>
        <end position="291"/>
    </location>
</feature>
<feature type="domain" description="PPC" evidence="3">
    <location>
        <begin position="318"/>
        <end position="457"/>
    </location>
</feature>
<dbReference type="GO" id="GO:0003680">
    <property type="term" value="F:minor groove of adenine-thymine-rich DNA binding"/>
    <property type="evidence" value="ECO:0007669"/>
    <property type="project" value="InterPro"/>
</dbReference>
<dbReference type="InterPro" id="IPR014476">
    <property type="entry name" value="AHL15-29"/>
</dbReference>
<dbReference type="PROSITE" id="PS51742">
    <property type="entry name" value="PPC"/>
    <property type="match status" value="1"/>
</dbReference>
<dbReference type="EnsemblPlants" id="OGLUM02G30690.1">
    <property type="protein sequence ID" value="OGLUM02G30690.1"/>
    <property type="gene ID" value="OGLUM02G30690"/>
</dbReference>
<dbReference type="CDD" id="cd11378">
    <property type="entry name" value="DUF296"/>
    <property type="match status" value="1"/>
</dbReference>
<reference evidence="4" key="2">
    <citation type="submission" date="2018-05" db="EMBL/GenBank/DDBJ databases">
        <title>OgluRS3 (Oryza glumaepatula Reference Sequence Version 3).</title>
        <authorList>
            <person name="Zhang J."/>
            <person name="Kudrna D."/>
            <person name="Lee S."/>
            <person name="Talag J."/>
            <person name="Welchert J."/>
            <person name="Wing R.A."/>
        </authorList>
    </citation>
    <scope>NUCLEOTIDE SEQUENCE [LARGE SCALE GENOMIC DNA]</scope>
</reference>
<dbReference type="PANTHER" id="PTHR31100">
    <property type="entry name" value="AT-HOOK MOTIF NUCLEAR-LOCALIZED PROTEIN 15"/>
    <property type="match status" value="1"/>
</dbReference>
<dbReference type="SUPFAM" id="SSF117856">
    <property type="entry name" value="AF0104/ALDC/Ptd012-like"/>
    <property type="match status" value="1"/>
</dbReference>
<evidence type="ECO:0000313" key="4">
    <source>
        <dbReference type="EnsemblPlants" id="OGLUM02G30690.1"/>
    </source>
</evidence>
<evidence type="ECO:0000256" key="1">
    <source>
        <dbReference type="ARBA" id="ARBA00004123"/>
    </source>
</evidence>
<dbReference type="eggNOG" id="ENOG502QV94">
    <property type="taxonomic scope" value="Eukaryota"/>
</dbReference>
<dbReference type="Gene3D" id="3.30.1330.80">
    <property type="entry name" value="Hypothetical protein, similar to alpha- acetolactate decarboxylase, domain 2"/>
    <property type="match status" value="1"/>
</dbReference>